<keyword evidence="2" id="KW-1185">Reference proteome</keyword>
<reference evidence="1 2" key="1">
    <citation type="submission" date="2019-03" db="EMBL/GenBank/DDBJ databases">
        <title>Sequencing the genomes of 1000 actinobacteria strains.</title>
        <authorList>
            <person name="Klenk H.-P."/>
        </authorList>
    </citation>
    <scope>NUCLEOTIDE SEQUENCE [LARGE SCALE GENOMIC DNA]</scope>
    <source>
        <strain evidence="1 2">DSM 43805</strain>
    </source>
</reference>
<proteinExistence type="predicted"/>
<name>A0A4R6JCA8_9ACTN</name>
<sequence length="632" mass="69594">MLTRIGTLGPGGGAQPLDRVRVDDAMPRDLGIHNAITASDADDDLPAYVERDFDFKLRAALTPNAGRGPFVVMLGSSSTGKTRSLYEAVREIYPDWWLIQPPHAEYLLELKNDPPGRTVFWLDELQQYLSGRSPLTNECVRSLLRHGNVVVGTVWPDQLGALTSASPEIHRLMRTAIQISVPGRLSTAELNQARGVAERDSRIRQALDTQDAGLTQALAGGPALVMAWEQPANPYAKAIITAAADSHRLGVHAPLGEELLAEAMYGYLRPAQRVQTTEVWLEQARPHATRPLYGDVSALSPVDGGKPGSLAGYVVADYLAQHLRKVRRTEPVPHEAWRAFVEGVDRPSDLRRLADAAMSRMRYCYAEPALRRLATAHDDTVAAGELSDLLIRQGRFERATEVLRRRLDDDPRDRAIGRRLARAQELWDRVERLQPRADAGDRSARGRIAEILIDGGLSDDLRTRERDGDLTAAERLVELLVDRGCLTEIRERADQGQVVAAEALADLYVAWGEADLLRERAEKGDRTAERRLSRMPSARARQASAAVQMEELSAAVEEGKPEAAVQLSALLFDLRDMDRLTAELDAGTEGAAERFLALHTATGTPPEHTARLRAFGLNADGSQLLDHDSFPL</sequence>
<evidence type="ECO:0000313" key="2">
    <source>
        <dbReference type="Proteomes" id="UP000294901"/>
    </source>
</evidence>
<comment type="caution">
    <text evidence="1">The sequence shown here is derived from an EMBL/GenBank/DDBJ whole genome shotgun (WGS) entry which is preliminary data.</text>
</comment>
<dbReference type="InterPro" id="IPR011990">
    <property type="entry name" value="TPR-like_helical_dom_sf"/>
</dbReference>
<dbReference type="Gene3D" id="1.25.40.10">
    <property type="entry name" value="Tetratricopeptide repeat domain"/>
    <property type="match status" value="1"/>
</dbReference>
<organism evidence="1 2">
    <name type="scientific">Paractinoplanes brasiliensis</name>
    <dbReference type="NCBI Taxonomy" id="52695"/>
    <lineage>
        <taxon>Bacteria</taxon>
        <taxon>Bacillati</taxon>
        <taxon>Actinomycetota</taxon>
        <taxon>Actinomycetes</taxon>
        <taxon>Micromonosporales</taxon>
        <taxon>Micromonosporaceae</taxon>
        <taxon>Paractinoplanes</taxon>
    </lineage>
</organism>
<gene>
    <name evidence="1" type="ORF">C8E87_7612</name>
</gene>
<dbReference type="OrthoDB" id="3964962at2"/>
<dbReference type="EMBL" id="SNWR01000002">
    <property type="protein sequence ID" value="TDO32166.1"/>
    <property type="molecule type" value="Genomic_DNA"/>
</dbReference>
<dbReference type="Proteomes" id="UP000294901">
    <property type="component" value="Unassembled WGS sequence"/>
</dbReference>
<dbReference type="AlphaFoldDB" id="A0A4R6JCA8"/>
<accession>A0A4R6JCA8</accession>
<evidence type="ECO:0008006" key="3">
    <source>
        <dbReference type="Google" id="ProtNLM"/>
    </source>
</evidence>
<dbReference type="RefSeq" id="WP_133878167.1">
    <property type="nucleotide sequence ID" value="NZ_BOMD01000044.1"/>
</dbReference>
<evidence type="ECO:0000313" key="1">
    <source>
        <dbReference type="EMBL" id="TDO32166.1"/>
    </source>
</evidence>
<protein>
    <recommendedName>
        <fullName evidence="3">Tetratricopeptide repeat protein</fullName>
    </recommendedName>
</protein>